<organism evidence="2 3">
    <name type="scientific">Thomasclavelia cocleata</name>
    <dbReference type="NCBI Taxonomy" id="69824"/>
    <lineage>
        <taxon>Bacteria</taxon>
        <taxon>Bacillati</taxon>
        <taxon>Bacillota</taxon>
        <taxon>Erysipelotrichia</taxon>
        <taxon>Erysipelotrichales</taxon>
        <taxon>Coprobacillaceae</taxon>
        <taxon>Thomasclavelia</taxon>
    </lineage>
</organism>
<accession>A0A1I0HBC7</accession>
<reference evidence="3" key="1">
    <citation type="submission" date="2016-10" db="EMBL/GenBank/DDBJ databases">
        <authorList>
            <person name="Varghese N."/>
            <person name="Submissions S."/>
        </authorList>
    </citation>
    <scope>NUCLEOTIDE SEQUENCE [LARGE SCALE GENOMIC DNA]</scope>
    <source>
        <strain evidence="3">DSM 1551</strain>
    </source>
</reference>
<name>A0A1I0HBC7_9FIRM</name>
<evidence type="ECO:0000313" key="3">
    <source>
        <dbReference type="Proteomes" id="UP000198558"/>
    </source>
</evidence>
<dbReference type="RefSeq" id="WP_092356377.1">
    <property type="nucleotide sequence ID" value="NZ_BLMI01000036.1"/>
</dbReference>
<evidence type="ECO:0000313" key="4">
    <source>
        <dbReference type="Proteomes" id="UP000490821"/>
    </source>
</evidence>
<dbReference type="OrthoDB" id="2474248at2"/>
<reference evidence="2" key="2">
    <citation type="submission" date="2016-10" db="EMBL/GenBank/DDBJ databases">
        <authorList>
            <person name="de Groot N.N."/>
        </authorList>
    </citation>
    <scope>NUCLEOTIDE SEQUENCE [LARGE SCALE GENOMIC DNA]</scope>
    <source>
        <strain evidence="2">DSM 1551</strain>
    </source>
</reference>
<gene>
    <name evidence="1" type="ORF">IMSAGC017_00409</name>
    <name evidence="2" type="ORF">SAMN04489758_1479</name>
</gene>
<dbReference type="InterPro" id="IPR025942">
    <property type="entry name" value="SpoVIF"/>
</dbReference>
<protein>
    <submittedName>
        <fullName evidence="2">Stage VI sporulation protein F</fullName>
    </submittedName>
</protein>
<sequence length="80" mass="9084">MKDEDVLLDKVVKKTNVNKGEILKLANDLQSKDLNNENDIRDFILSVAKVTNKSINSNKVDKLVSMIKSNKIPRDIDKMV</sequence>
<proteinExistence type="predicted"/>
<reference evidence="1 4" key="3">
    <citation type="journal article" date="2020" name="Microbiome">
        <title>Single-cell genomics of uncultured bacteria reveals dietary fiber responders in the mouse gut microbiota.</title>
        <authorList>
            <person name="Chijiiwa R."/>
            <person name="Hosokawa M."/>
            <person name="Kogawa M."/>
            <person name="Nishikawa Y."/>
            <person name="Ide K."/>
            <person name="Sakanashi C."/>
            <person name="Takahashi K."/>
            <person name="Takeyama H."/>
        </authorList>
    </citation>
    <scope>NUCLEOTIDE SEQUENCE [LARGE SCALE GENOMIC DNA]</scope>
    <source>
        <strain evidence="1">IMSAGC_017</strain>
    </source>
</reference>
<dbReference type="AlphaFoldDB" id="A0A1I0HBC7"/>
<dbReference type="Proteomes" id="UP000490821">
    <property type="component" value="Unassembled WGS sequence"/>
</dbReference>
<dbReference type="Proteomes" id="UP000198558">
    <property type="component" value="Unassembled WGS sequence"/>
</dbReference>
<keyword evidence="3" id="KW-1185">Reference proteome</keyword>
<dbReference type="EMBL" id="BLMI01000036">
    <property type="protein sequence ID" value="GFI40377.1"/>
    <property type="molecule type" value="Genomic_DNA"/>
</dbReference>
<dbReference type="EMBL" id="FOIN01000047">
    <property type="protein sequence ID" value="SET81143.1"/>
    <property type="molecule type" value="Genomic_DNA"/>
</dbReference>
<dbReference type="GeneID" id="78289386"/>
<dbReference type="Pfam" id="PF14069">
    <property type="entry name" value="SpoVIF"/>
    <property type="match status" value="1"/>
</dbReference>
<evidence type="ECO:0000313" key="1">
    <source>
        <dbReference type="EMBL" id="GFI40377.1"/>
    </source>
</evidence>
<evidence type="ECO:0000313" key="2">
    <source>
        <dbReference type="EMBL" id="SET81143.1"/>
    </source>
</evidence>